<feature type="transmembrane region" description="Helical" evidence="1">
    <location>
        <begin position="65"/>
        <end position="85"/>
    </location>
</feature>
<protein>
    <submittedName>
        <fullName evidence="2">Uncharacterized protein</fullName>
    </submittedName>
</protein>
<keyword evidence="1" id="KW-1133">Transmembrane helix</keyword>
<dbReference type="AlphaFoldDB" id="A0A1E7QA56"/>
<proteinExistence type="predicted"/>
<dbReference type="STRING" id="1628148.BI198_08620"/>
<reference evidence="3" key="1">
    <citation type="submission" date="2016-09" db="EMBL/GenBank/DDBJ databases">
        <authorList>
            <person name="Wan X."/>
            <person name="Hou S."/>
        </authorList>
    </citation>
    <scope>NUCLEOTIDE SEQUENCE [LARGE SCALE GENOMIC DNA]</scope>
    <source>
        <strain evidence="3">KH87</strain>
    </source>
</reference>
<sequence>MNLKKRLYPHYWTWLSRWLDKRQPAATSITLSQRIIFILPTRYGIWFSLLCVLLYLLGTNYQNNLILLVCYLLLSIWLVSIVLTFRNLNGLSLSCSSNNEGYADQDLAINISTVSQSPRYMLKFQFINQPHNLAYSVIKPTLDTALSLNIAGKSRGHYPLPRLKVSSSYPFGLWRSWSYIALKQQYWVYPSPLKTSSTHFGQNKTVQPHLDTEISQQLRQYQTGDSLNLILWKRLARDSTRPIVRLREPIQQYDPSWVTIADLSGAALEQALSYGCEKLLALEADKQFYGLKTSKVTYPPSQGALHLQRCLQHLALYPCK</sequence>
<keyword evidence="1" id="KW-0472">Membrane</keyword>
<gene>
    <name evidence="2" type="ORF">BI198_08620</name>
</gene>
<dbReference type="PANTHER" id="PTHR34351:SF1">
    <property type="entry name" value="SLR1927 PROTEIN"/>
    <property type="match status" value="1"/>
</dbReference>
<evidence type="ECO:0000313" key="2">
    <source>
        <dbReference type="EMBL" id="OEY71020.1"/>
    </source>
</evidence>
<keyword evidence="1" id="KW-0812">Transmembrane</keyword>
<accession>A0A1E7QA56</accession>
<evidence type="ECO:0000313" key="3">
    <source>
        <dbReference type="Proteomes" id="UP000242258"/>
    </source>
</evidence>
<feature type="transmembrane region" description="Helical" evidence="1">
    <location>
        <begin position="43"/>
        <end position="59"/>
    </location>
</feature>
<dbReference type="EMBL" id="MKEK01000001">
    <property type="protein sequence ID" value="OEY71020.1"/>
    <property type="molecule type" value="Genomic_DNA"/>
</dbReference>
<comment type="caution">
    <text evidence="2">The sequence shown here is derived from an EMBL/GenBank/DDBJ whole genome shotgun (WGS) entry which is preliminary data.</text>
</comment>
<dbReference type="PANTHER" id="PTHR34351">
    <property type="entry name" value="SLR1927 PROTEIN-RELATED"/>
    <property type="match status" value="1"/>
</dbReference>
<organism evidence="2 3">
    <name type="scientific">Rheinheimera salexigens</name>
    <dbReference type="NCBI Taxonomy" id="1628148"/>
    <lineage>
        <taxon>Bacteria</taxon>
        <taxon>Pseudomonadati</taxon>
        <taxon>Pseudomonadota</taxon>
        <taxon>Gammaproteobacteria</taxon>
        <taxon>Chromatiales</taxon>
        <taxon>Chromatiaceae</taxon>
        <taxon>Rheinheimera</taxon>
    </lineage>
</organism>
<dbReference type="Proteomes" id="UP000242258">
    <property type="component" value="Unassembled WGS sequence"/>
</dbReference>
<keyword evidence="3" id="KW-1185">Reference proteome</keyword>
<name>A0A1E7QA56_9GAMM</name>
<evidence type="ECO:0000256" key="1">
    <source>
        <dbReference type="SAM" id="Phobius"/>
    </source>
</evidence>